<proteinExistence type="predicted"/>
<evidence type="ECO:0000313" key="3">
    <source>
        <dbReference type="Proteomes" id="UP000003163"/>
    </source>
</evidence>
<feature type="chain" id="PRO_5003821394" evidence="1">
    <location>
        <begin position="24"/>
        <end position="116"/>
    </location>
</feature>
<evidence type="ECO:0000313" key="2">
    <source>
        <dbReference type="EMBL" id="EJW03376.1"/>
    </source>
</evidence>
<reference evidence="2 3" key="1">
    <citation type="submission" date="2011-08" db="EMBL/GenBank/DDBJ databases">
        <authorList>
            <person name="Liu Z.J."/>
            <person name="Shi F.L."/>
            <person name="Lu J.Q."/>
            <person name="Li M."/>
            <person name="Wang Z.L."/>
        </authorList>
    </citation>
    <scope>NUCLEOTIDE SEQUENCE [LARGE SCALE GENOMIC DNA]</scope>
    <source>
        <strain evidence="2 3">USNM 41457</strain>
    </source>
</reference>
<dbReference type="EMBL" id="AFBI03000039">
    <property type="protein sequence ID" value="EJW03376.1"/>
    <property type="molecule type" value="Genomic_DNA"/>
</dbReference>
<keyword evidence="3" id="KW-1185">Reference proteome</keyword>
<evidence type="ECO:0000256" key="1">
    <source>
        <dbReference type="SAM" id="SignalP"/>
    </source>
</evidence>
<dbReference type="HOGENOM" id="CLU_2096838_0_0_1"/>
<dbReference type="VEuPathDB" id="MicrosporidiaDB:EDEG_02286"/>
<comment type="caution">
    <text evidence="2">The sequence shown here is derived from an EMBL/GenBank/DDBJ whole genome shotgun (WGS) entry which is preliminary data.</text>
</comment>
<gene>
    <name evidence="2" type="ORF">EDEG_02286</name>
</gene>
<dbReference type="InParanoid" id="J9D6E6"/>
<dbReference type="Proteomes" id="UP000003163">
    <property type="component" value="Unassembled WGS sequence"/>
</dbReference>
<protein>
    <submittedName>
        <fullName evidence="2">Uncharacterized protein</fullName>
    </submittedName>
</protein>
<feature type="signal peptide" evidence="1">
    <location>
        <begin position="1"/>
        <end position="23"/>
    </location>
</feature>
<sequence>MTFIFNVLLIISALLFCSHLMLAQKYCQENNSKTDFCLNKNPIDNTSSQNSTPCQLVISPEIAWLLLHKIKKNGNCILKRLNAYHIMKHIFFRPMRHFKDVKIASFLDLMEACILF</sequence>
<keyword evidence="1" id="KW-0732">Signal</keyword>
<organism evidence="2 3">
    <name type="scientific">Edhazardia aedis (strain USNM 41457)</name>
    <name type="common">Microsporidian parasite</name>
    <dbReference type="NCBI Taxonomy" id="1003232"/>
    <lineage>
        <taxon>Eukaryota</taxon>
        <taxon>Fungi</taxon>
        <taxon>Fungi incertae sedis</taxon>
        <taxon>Microsporidia</taxon>
        <taxon>Edhazardia</taxon>
    </lineage>
</organism>
<dbReference type="AlphaFoldDB" id="J9D6E6"/>
<accession>J9D6E6</accession>
<reference evidence="3" key="2">
    <citation type="submission" date="2015-07" db="EMBL/GenBank/DDBJ databases">
        <title>Contrasting host-pathogen interactions and genome evolution in two generalist and specialist microsporidian pathogens of mosquitoes.</title>
        <authorList>
            <consortium name="The Broad Institute Genomics Platform"/>
            <consortium name="The Broad Institute Genome Sequencing Center for Infectious Disease"/>
            <person name="Cuomo C.A."/>
            <person name="Sanscrainte N.D."/>
            <person name="Goldberg J.M."/>
            <person name="Heiman D."/>
            <person name="Young S."/>
            <person name="Zeng Q."/>
            <person name="Becnel J.J."/>
            <person name="Birren B.W."/>
        </authorList>
    </citation>
    <scope>NUCLEOTIDE SEQUENCE [LARGE SCALE GENOMIC DNA]</scope>
    <source>
        <strain evidence="3">USNM 41457</strain>
    </source>
</reference>
<name>J9D6E6_EDHAE</name>